<name>A0A6A7FZ76_9CRUS</name>
<keyword evidence="2" id="KW-0732">Signal</keyword>
<feature type="chain" id="PRO_5025576766" evidence="2">
    <location>
        <begin position="22"/>
        <end position="295"/>
    </location>
</feature>
<sequence>MRVHGCLSLLVLGVLVATSSASPLETGKNIEQHPVDDLKKIVTEEQETARQARDVQGGGGGHHGGGGGGHHGGGGSIAIHHDVSGGHATVGHVSNHIGGGGSSYSAPAIKPQPSYVAPTSTHYQTSSYVAPAPQKQTGYYYYYYPVQIQEDKKEKDGFMDKMKKLFKPMMYPWNAMMDYFGYGGDYDDYDYDYDTYGHYARSMVSRASDYIPWDSVNEIGNVVTQDQCVEFFVCQLGSYGREYRNLHILLDYLLPDVDSNSYTRSFKDSMIHKTDCLNTYSCPIVRRAPLITEDL</sequence>
<organism evidence="3">
    <name type="scientific">Hirondellea gigas</name>
    <dbReference type="NCBI Taxonomy" id="1518452"/>
    <lineage>
        <taxon>Eukaryota</taxon>
        <taxon>Metazoa</taxon>
        <taxon>Ecdysozoa</taxon>
        <taxon>Arthropoda</taxon>
        <taxon>Crustacea</taxon>
        <taxon>Multicrustacea</taxon>
        <taxon>Malacostraca</taxon>
        <taxon>Eumalacostraca</taxon>
        <taxon>Peracarida</taxon>
        <taxon>Amphipoda</taxon>
        <taxon>Amphilochidea</taxon>
        <taxon>Lysianassida</taxon>
        <taxon>Lysianassidira</taxon>
        <taxon>Lysianassoidea</taxon>
        <taxon>Lysianassidae</taxon>
        <taxon>Hirondellea</taxon>
    </lineage>
</organism>
<protein>
    <submittedName>
        <fullName evidence="3">Serine, glycine, tyrosine and glutamine-rich protein-like</fullName>
    </submittedName>
</protein>
<feature type="compositionally biased region" description="Gly residues" evidence="1">
    <location>
        <begin position="56"/>
        <end position="76"/>
    </location>
</feature>
<accession>A0A6A7FZ76</accession>
<evidence type="ECO:0000313" key="3">
    <source>
        <dbReference type="EMBL" id="LAC23760.1"/>
    </source>
</evidence>
<feature type="signal peptide" evidence="2">
    <location>
        <begin position="1"/>
        <end position="21"/>
    </location>
</feature>
<proteinExistence type="evidence at transcript level"/>
<evidence type="ECO:0000256" key="1">
    <source>
        <dbReference type="SAM" id="MobiDB-lite"/>
    </source>
</evidence>
<dbReference type="EMBL" id="IACT01004573">
    <property type="protein sequence ID" value="LAC23760.1"/>
    <property type="molecule type" value="mRNA"/>
</dbReference>
<feature type="region of interest" description="Disordered" evidence="1">
    <location>
        <begin position="46"/>
        <end position="81"/>
    </location>
</feature>
<dbReference type="AlphaFoldDB" id="A0A6A7FZ76"/>
<reference evidence="3" key="1">
    <citation type="submission" date="2017-11" db="EMBL/GenBank/DDBJ databases">
        <title>The sensing device of the deep-sea amphipod.</title>
        <authorList>
            <person name="Kobayashi H."/>
            <person name="Nagahama T."/>
            <person name="Arai W."/>
            <person name="Sasagawa Y."/>
            <person name="Umeda M."/>
            <person name="Hayashi T."/>
            <person name="Nikaido I."/>
            <person name="Watanabe H."/>
            <person name="Oguri K."/>
            <person name="Kitazato H."/>
            <person name="Fujioka K."/>
            <person name="Kido Y."/>
            <person name="Takami H."/>
        </authorList>
    </citation>
    <scope>NUCLEOTIDE SEQUENCE</scope>
    <source>
        <tissue evidence="3">Whole body</tissue>
    </source>
</reference>
<evidence type="ECO:0000256" key="2">
    <source>
        <dbReference type="SAM" id="SignalP"/>
    </source>
</evidence>